<name>A0A838BVF4_9HYPH</name>
<feature type="coiled-coil region" evidence="1">
    <location>
        <begin position="104"/>
        <end position="161"/>
    </location>
</feature>
<evidence type="ECO:0000313" key="3">
    <source>
        <dbReference type="EMBL" id="MBA1159411.1"/>
    </source>
</evidence>
<keyword evidence="1" id="KW-0175">Coiled coil</keyword>
<gene>
    <name evidence="3" type="ORF">H0S73_25370</name>
</gene>
<evidence type="ECO:0000256" key="2">
    <source>
        <dbReference type="SAM" id="MobiDB-lite"/>
    </source>
</evidence>
<accession>A0A838BVF4</accession>
<protein>
    <submittedName>
        <fullName evidence="3">Uncharacterized protein</fullName>
    </submittedName>
</protein>
<sequence length="175" mass="20169">MTEEWFTYSDLGERLGISSEAARQKAIRYRWPRRTANDGKAQVRVDLEEVKASTYPRRSKDDQLPDDRPTPDELPSDTRTIAALDAHIETLKAMVVKAEAIADRERTRADSERARADVERARADGLVERIEEVLTERRKGADDQRQTIAGLEEQIQQLRGMVELARRPWWRRLAG</sequence>
<evidence type="ECO:0000313" key="4">
    <source>
        <dbReference type="Proteomes" id="UP000572984"/>
    </source>
</evidence>
<evidence type="ECO:0000256" key="1">
    <source>
        <dbReference type="SAM" id="Coils"/>
    </source>
</evidence>
<reference evidence="3 4" key="1">
    <citation type="submission" date="2020-07" db="EMBL/GenBank/DDBJ databases">
        <title>Draft genome and description of Microvirga mediterraneensis Marseille-Q2068 sp. nov.</title>
        <authorList>
            <person name="Boxberger M."/>
        </authorList>
    </citation>
    <scope>NUCLEOTIDE SEQUENCE [LARGE SCALE GENOMIC DNA]</scope>
    <source>
        <strain evidence="3 4">Marseille-Q2068</strain>
    </source>
</reference>
<feature type="compositionally biased region" description="Basic and acidic residues" evidence="2">
    <location>
        <begin position="37"/>
        <end position="51"/>
    </location>
</feature>
<organism evidence="3 4">
    <name type="scientific">Microvirga mediterraneensis</name>
    <dbReference type="NCBI Taxonomy" id="2754695"/>
    <lineage>
        <taxon>Bacteria</taxon>
        <taxon>Pseudomonadati</taxon>
        <taxon>Pseudomonadota</taxon>
        <taxon>Alphaproteobacteria</taxon>
        <taxon>Hyphomicrobiales</taxon>
        <taxon>Methylobacteriaceae</taxon>
        <taxon>Microvirga</taxon>
    </lineage>
</organism>
<dbReference type="EMBL" id="JACDXJ010000006">
    <property type="protein sequence ID" value="MBA1159411.1"/>
    <property type="molecule type" value="Genomic_DNA"/>
</dbReference>
<dbReference type="RefSeq" id="WP_181055000.1">
    <property type="nucleotide sequence ID" value="NZ_JACDXJ010000006.1"/>
</dbReference>
<feature type="region of interest" description="Disordered" evidence="2">
    <location>
        <begin position="37"/>
        <end position="78"/>
    </location>
</feature>
<dbReference type="AlphaFoldDB" id="A0A838BVF4"/>
<feature type="compositionally biased region" description="Basic and acidic residues" evidence="2">
    <location>
        <begin position="58"/>
        <end position="71"/>
    </location>
</feature>
<dbReference type="Proteomes" id="UP000572984">
    <property type="component" value="Unassembled WGS sequence"/>
</dbReference>
<keyword evidence="4" id="KW-1185">Reference proteome</keyword>
<proteinExistence type="predicted"/>
<comment type="caution">
    <text evidence="3">The sequence shown here is derived from an EMBL/GenBank/DDBJ whole genome shotgun (WGS) entry which is preliminary data.</text>
</comment>